<gene>
    <name evidence="2" type="ORF">F0562_031971</name>
</gene>
<dbReference type="GO" id="GO:0030570">
    <property type="term" value="F:pectate lyase activity"/>
    <property type="evidence" value="ECO:0007669"/>
    <property type="project" value="InterPro"/>
</dbReference>
<evidence type="ECO:0000256" key="1">
    <source>
        <dbReference type="SAM" id="MobiDB-lite"/>
    </source>
</evidence>
<dbReference type="OrthoDB" id="1637350at2759"/>
<dbReference type="PANTHER" id="PTHR31683:SF11">
    <property type="entry name" value="PECTATE LYASE"/>
    <property type="match status" value="1"/>
</dbReference>
<dbReference type="InterPro" id="IPR011050">
    <property type="entry name" value="Pectin_lyase_fold/virulence"/>
</dbReference>
<dbReference type="InterPro" id="IPR045032">
    <property type="entry name" value="PEL"/>
</dbReference>
<proteinExistence type="predicted"/>
<dbReference type="SUPFAM" id="SSF51126">
    <property type="entry name" value="Pectin lyase-like"/>
    <property type="match status" value="1"/>
</dbReference>
<sequence length="221" mass="24243">MNSIHLFLNNSISPTINLGHSIQLKNGRFLSSSNGGRVVTCVNVDVGVTSGKLRFGVGSKEVIEAEGKVLVGPATLNLTLPHQHPNPEAIVQEVERRINVSISRRQMLGTNFRSKDQAASCLTGNPIDDCWRCDPNWANNRQRLADCAIGFGQGALGGKGGRIYVVTDSSDRDPANPTPGNPPACRDPDRTPLDHLLHQHAYQAQARAHRQQLQDHRRPRR</sequence>
<dbReference type="AlphaFoldDB" id="A0A5J5AVT0"/>
<evidence type="ECO:0000313" key="2">
    <source>
        <dbReference type="EMBL" id="KAA8534454.1"/>
    </source>
</evidence>
<dbReference type="Gene3D" id="2.160.20.10">
    <property type="entry name" value="Single-stranded right-handed beta-helix, Pectin lyase-like"/>
    <property type="match status" value="1"/>
</dbReference>
<feature type="region of interest" description="Disordered" evidence="1">
    <location>
        <begin position="168"/>
        <end position="221"/>
    </location>
</feature>
<evidence type="ECO:0000313" key="3">
    <source>
        <dbReference type="Proteomes" id="UP000325577"/>
    </source>
</evidence>
<dbReference type="PANTHER" id="PTHR31683">
    <property type="entry name" value="PECTATE LYASE 18-RELATED"/>
    <property type="match status" value="1"/>
</dbReference>
<dbReference type="InterPro" id="IPR012334">
    <property type="entry name" value="Pectin_lyas_fold"/>
</dbReference>
<reference evidence="2 3" key="1">
    <citation type="submission" date="2019-09" db="EMBL/GenBank/DDBJ databases">
        <title>A chromosome-level genome assembly of the Chinese tupelo Nyssa sinensis.</title>
        <authorList>
            <person name="Yang X."/>
            <person name="Kang M."/>
            <person name="Yang Y."/>
            <person name="Xiong H."/>
            <person name="Wang M."/>
            <person name="Zhang Z."/>
            <person name="Wang Z."/>
            <person name="Wu H."/>
            <person name="Ma T."/>
            <person name="Liu J."/>
            <person name="Xi Z."/>
        </authorList>
    </citation>
    <scope>NUCLEOTIDE SEQUENCE [LARGE SCALE GENOMIC DNA]</scope>
    <source>
        <strain evidence="2">J267</strain>
        <tissue evidence="2">Leaf</tissue>
    </source>
</reference>
<feature type="compositionally biased region" description="Basic and acidic residues" evidence="1">
    <location>
        <begin position="186"/>
        <end position="197"/>
    </location>
</feature>
<accession>A0A5J5AVT0</accession>
<keyword evidence="3" id="KW-1185">Reference proteome</keyword>
<feature type="compositionally biased region" description="Basic and acidic residues" evidence="1">
    <location>
        <begin position="212"/>
        <end position="221"/>
    </location>
</feature>
<dbReference type="EMBL" id="CM018041">
    <property type="protein sequence ID" value="KAA8534454.1"/>
    <property type="molecule type" value="Genomic_DNA"/>
</dbReference>
<dbReference type="Proteomes" id="UP000325577">
    <property type="component" value="Linkage Group LG18"/>
</dbReference>
<protein>
    <submittedName>
        <fullName evidence="2">Uncharacterized protein</fullName>
    </submittedName>
</protein>
<name>A0A5J5AVT0_9ASTE</name>
<organism evidence="2 3">
    <name type="scientific">Nyssa sinensis</name>
    <dbReference type="NCBI Taxonomy" id="561372"/>
    <lineage>
        <taxon>Eukaryota</taxon>
        <taxon>Viridiplantae</taxon>
        <taxon>Streptophyta</taxon>
        <taxon>Embryophyta</taxon>
        <taxon>Tracheophyta</taxon>
        <taxon>Spermatophyta</taxon>
        <taxon>Magnoliopsida</taxon>
        <taxon>eudicotyledons</taxon>
        <taxon>Gunneridae</taxon>
        <taxon>Pentapetalae</taxon>
        <taxon>asterids</taxon>
        <taxon>Cornales</taxon>
        <taxon>Nyssaceae</taxon>
        <taxon>Nyssa</taxon>
    </lineage>
</organism>